<dbReference type="SUPFAM" id="SSF52402">
    <property type="entry name" value="Adenine nucleotide alpha hydrolases-like"/>
    <property type="match status" value="1"/>
</dbReference>
<dbReference type="Gene3D" id="3.40.50.12370">
    <property type="match status" value="1"/>
</dbReference>
<evidence type="ECO:0000313" key="2">
    <source>
        <dbReference type="EMBL" id="OZI31089.1"/>
    </source>
</evidence>
<evidence type="ECO:0000259" key="1">
    <source>
        <dbReference type="Pfam" id="PF00582"/>
    </source>
</evidence>
<dbReference type="Proteomes" id="UP000216020">
    <property type="component" value="Unassembled WGS sequence"/>
</dbReference>
<proteinExistence type="predicted"/>
<keyword evidence="3" id="KW-1185">Reference proteome</keyword>
<name>A0A261S176_9BORD</name>
<dbReference type="InterPro" id="IPR006016">
    <property type="entry name" value="UspA"/>
</dbReference>
<evidence type="ECO:0000313" key="3">
    <source>
        <dbReference type="Proteomes" id="UP000216020"/>
    </source>
</evidence>
<gene>
    <name evidence="2" type="ORF">CAL29_24450</name>
</gene>
<dbReference type="OrthoDB" id="9804721at2"/>
<dbReference type="EMBL" id="NEVM01000005">
    <property type="protein sequence ID" value="OZI31089.1"/>
    <property type="molecule type" value="Genomic_DNA"/>
</dbReference>
<reference evidence="3" key="1">
    <citation type="submission" date="2017-05" db="EMBL/GenBank/DDBJ databases">
        <title>Complete and WGS of Bordetella genogroups.</title>
        <authorList>
            <person name="Spilker T."/>
            <person name="Lipuma J."/>
        </authorList>
    </citation>
    <scope>NUCLEOTIDE SEQUENCE [LARGE SCALE GENOMIC DNA]</scope>
    <source>
        <strain evidence="3">AU16122</strain>
    </source>
</reference>
<protein>
    <recommendedName>
        <fullName evidence="1">UspA domain-containing protein</fullName>
    </recommendedName>
</protein>
<dbReference type="AlphaFoldDB" id="A0A261S176"/>
<dbReference type="CDD" id="cd00293">
    <property type="entry name" value="USP-like"/>
    <property type="match status" value="1"/>
</dbReference>
<comment type="caution">
    <text evidence="2">The sequence shown here is derived from an EMBL/GenBank/DDBJ whole genome shotgun (WGS) entry which is preliminary data.</text>
</comment>
<dbReference type="Pfam" id="PF00582">
    <property type="entry name" value="Usp"/>
    <property type="match status" value="1"/>
</dbReference>
<accession>A0A261S176</accession>
<feature type="domain" description="UspA" evidence="1">
    <location>
        <begin position="210"/>
        <end position="271"/>
    </location>
</feature>
<dbReference type="RefSeq" id="WP_094855504.1">
    <property type="nucleotide sequence ID" value="NZ_NEVM01000005.1"/>
</dbReference>
<organism evidence="2 3">
    <name type="scientific">Bordetella genomosp. 10</name>
    <dbReference type="NCBI Taxonomy" id="1416804"/>
    <lineage>
        <taxon>Bacteria</taxon>
        <taxon>Pseudomonadati</taxon>
        <taxon>Pseudomonadota</taxon>
        <taxon>Betaproteobacteria</taxon>
        <taxon>Burkholderiales</taxon>
        <taxon>Alcaligenaceae</taxon>
        <taxon>Bordetella</taxon>
    </lineage>
</organism>
<sequence length="273" mass="29804">MTTRLLAITAEALTTTACLDAAYAAASVLDDAEIEALHVVVDPLQLIGTADEIALQQARIPNEGSAQERETAVWNAYDRWRSRHPDITMPVSWKTLVGAEEDGVQWEGASFDLLVIARPRNLDGQNALHAAIYHTRRPLLFVPGTWRANDAPPFGRHICIAWRNTASCERAVAGAMPWLRRAGQITLLTIGVGTHGVGGLKERLSGEGLPAQVFQVESEAAHPGEQILNEAYGLGADLLVMGAYRHNWLFELLVHSTTRQVLAKADLPLLMSH</sequence>